<dbReference type="GO" id="GO:0051087">
    <property type="term" value="F:protein-folding chaperone binding"/>
    <property type="evidence" value="ECO:0007669"/>
    <property type="project" value="TreeGrafter"/>
</dbReference>
<comment type="caution">
    <text evidence="4">The sequence shown here is derived from an EMBL/GenBank/DDBJ whole genome shotgun (WGS) entry which is preliminary data.</text>
</comment>
<feature type="compositionally biased region" description="Polar residues" evidence="2">
    <location>
        <begin position="240"/>
        <end position="251"/>
    </location>
</feature>
<evidence type="ECO:0000313" key="5">
    <source>
        <dbReference type="Proteomes" id="UP000572817"/>
    </source>
</evidence>
<accession>A0A8H4J2Y1</accession>
<organism evidence="4 5">
    <name type="scientific">Botryosphaeria dothidea</name>
    <dbReference type="NCBI Taxonomy" id="55169"/>
    <lineage>
        <taxon>Eukaryota</taxon>
        <taxon>Fungi</taxon>
        <taxon>Dikarya</taxon>
        <taxon>Ascomycota</taxon>
        <taxon>Pezizomycotina</taxon>
        <taxon>Dothideomycetes</taxon>
        <taxon>Dothideomycetes incertae sedis</taxon>
        <taxon>Botryosphaeriales</taxon>
        <taxon>Botryosphaeriaceae</taxon>
        <taxon>Botryosphaeria</taxon>
    </lineage>
</organism>
<feature type="region of interest" description="Disordered" evidence="2">
    <location>
        <begin position="160"/>
        <end position="323"/>
    </location>
</feature>
<dbReference type="EMBL" id="WWBZ02000016">
    <property type="protein sequence ID" value="KAF4309783.1"/>
    <property type="molecule type" value="Genomic_DNA"/>
</dbReference>
<protein>
    <submittedName>
        <fullName evidence="4">Hsp20-like chaperone protein</fullName>
    </submittedName>
</protein>
<proteinExistence type="inferred from homology"/>
<evidence type="ECO:0000256" key="1">
    <source>
        <dbReference type="ARBA" id="ARBA00025733"/>
    </source>
</evidence>
<dbReference type="GO" id="GO:0005829">
    <property type="term" value="C:cytosol"/>
    <property type="evidence" value="ECO:0007669"/>
    <property type="project" value="TreeGrafter"/>
</dbReference>
<feature type="compositionally biased region" description="Polar residues" evidence="2">
    <location>
        <begin position="259"/>
        <end position="270"/>
    </location>
</feature>
<dbReference type="CDD" id="cd06465">
    <property type="entry name" value="p23_hB-ind1_like"/>
    <property type="match status" value="1"/>
</dbReference>
<dbReference type="GO" id="GO:0006457">
    <property type="term" value="P:protein folding"/>
    <property type="evidence" value="ECO:0007669"/>
    <property type="project" value="TreeGrafter"/>
</dbReference>
<dbReference type="InterPro" id="IPR007052">
    <property type="entry name" value="CS_dom"/>
</dbReference>
<name>A0A8H4J2Y1_9PEZI</name>
<gene>
    <name evidence="4" type="ORF">GTA08_BOTSDO02651</name>
</gene>
<dbReference type="InterPro" id="IPR045250">
    <property type="entry name" value="p23-like"/>
</dbReference>
<dbReference type="GO" id="GO:0051131">
    <property type="term" value="P:chaperone-mediated protein complex assembly"/>
    <property type="evidence" value="ECO:0007669"/>
    <property type="project" value="TreeGrafter"/>
</dbReference>
<reference evidence="4" key="1">
    <citation type="submission" date="2020-04" db="EMBL/GenBank/DDBJ databases">
        <title>Genome Assembly and Annotation of Botryosphaeria dothidea sdau 11-99, a Latent Pathogen of Apple Fruit Ring Rot in China.</title>
        <authorList>
            <person name="Yu C."/>
            <person name="Diao Y."/>
            <person name="Lu Q."/>
            <person name="Zhao J."/>
            <person name="Cui S."/>
            <person name="Peng C."/>
            <person name="He B."/>
            <person name="Liu H."/>
        </authorList>
    </citation>
    <scope>NUCLEOTIDE SEQUENCE [LARGE SCALE GENOMIC DNA]</scope>
    <source>
        <strain evidence="4">Sdau11-99</strain>
    </source>
</reference>
<dbReference type="PROSITE" id="PS51203">
    <property type="entry name" value="CS"/>
    <property type="match status" value="1"/>
</dbReference>
<dbReference type="Gene3D" id="2.60.40.790">
    <property type="match status" value="1"/>
</dbReference>
<comment type="similarity">
    <text evidence="1">Belongs to the p23/wos2 family.</text>
</comment>
<dbReference type="Proteomes" id="UP000572817">
    <property type="component" value="Unassembled WGS sequence"/>
</dbReference>
<dbReference type="PANTHER" id="PTHR22932">
    <property type="entry name" value="TELOMERASE-BINDING PROTEIN P23 HSP90 CO-CHAPERONE"/>
    <property type="match status" value="1"/>
</dbReference>
<feature type="compositionally biased region" description="Acidic residues" evidence="2">
    <location>
        <begin position="165"/>
        <end position="188"/>
    </location>
</feature>
<feature type="compositionally biased region" description="Acidic residues" evidence="2">
    <location>
        <begin position="285"/>
        <end position="311"/>
    </location>
</feature>
<dbReference type="InterPro" id="IPR056632">
    <property type="entry name" value="DUF7730"/>
</dbReference>
<sequence length="687" mass="78887">MTTELTPDVKWAQRSCYSPEGNHVVLTIAIHDVREDDLKLDLQDPFKVILDAHSDRQNVDYHLELNLHDDVYQSETVVNLTDRQLELTLYKAEPNSWWPKLLSDEHTPPYVRQDFDRWVSKDAQDGEPDPEEEHLKNMNRDQLRTMADAALSASQQILVPADSQLDSDEQEEEEDSDSEEDEHDPDDDGPTHSDDDSDDSDDSDDADPPPPPDGSNSNGHGCSEPDDQGSTGHTEHKNKSCSNAGSPSSGDPPNGLFKDSSNFDSGQASRNHPKDQHQQNTTGEAVDDDSDDETDDWETEYDSDDDTSEDILEGKQNGAEDGDWIENLNGIQSMIQSAGRELPWHLQPISFETWMKRSDRTIEISNFRQSRFLRLPREIRLHIYELAIVSDDPIQICPRLRPKYHGIYDELIADGAYKRNHTDSDLKKKIKRAKKIEGIDYFLGNDFKRCDAPGLLYVSRAVSEEASLVLYRKNTFAFRDIHGFVALECFLSTINRFSLNQLRKLEVHVPIWYHGRTLDRLRSIWVFKSAESFGLKKSTPHKDRIRGSFEACIRKLAKSARLKELDLIITPRYLQNWPIDYNKTTAEMPKNKQIVYAKRLSTEEYIFKHVLGEIPKLKVNIVAEDSYDSPLLREELVPGDHDRYEGYFSAIKAKCKNYGFNYVRKQPAEVRDFLSMMFDEFTGYSWA</sequence>
<dbReference type="PANTHER" id="PTHR22932:SF1">
    <property type="entry name" value="CO-CHAPERONE PROTEIN DAF-41"/>
    <property type="match status" value="1"/>
</dbReference>
<keyword evidence="5" id="KW-1185">Reference proteome</keyword>
<dbReference type="InterPro" id="IPR008978">
    <property type="entry name" value="HSP20-like_chaperone"/>
</dbReference>
<dbReference type="AlphaFoldDB" id="A0A8H4J2Y1"/>
<dbReference type="GO" id="GO:0005634">
    <property type="term" value="C:nucleus"/>
    <property type="evidence" value="ECO:0007669"/>
    <property type="project" value="TreeGrafter"/>
</dbReference>
<dbReference type="OrthoDB" id="1564555at2759"/>
<dbReference type="Pfam" id="PF24864">
    <property type="entry name" value="DUF7730"/>
    <property type="match status" value="1"/>
</dbReference>
<evidence type="ECO:0000256" key="2">
    <source>
        <dbReference type="SAM" id="MobiDB-lite"/>
    </source>
</evidence>
<feature type="domain" description="CS" evidence="3">
    <location>
        <begin position="4"/>
        <end position="102"/>
    </location>
</feature>
<evidence type="ECO:0000259" key="3">
    <source>
        <dbReference type="PROSITE" id="PS51203"/>
    </source>
</evidence>
<dbReference type="SUPFAM" id="SSF49764">
    <property type="entry name" value="HSP20-like chaperones"/>
    <property type="match status" value="1"/>
</dbReference>
<dbReference type="GO" id="GO:0051879">
    <property type="term" value="F:Hsp90 protein binding"/>
    <property type="evidence" value="ECO:0007669"/>
    <property type="project" value="InterPro"/>
</dbReference>
<feature type="compositionally biased region" description="Acidic residues" evidence="2">
    <location>
        <begin position="195"/>
        <end position="207"/>
    </location>
</feature>
<evidence type="ECO:0000313" key="4">
    <source>
        <dbReference type="EMBL" id="KAF4309783.1"/>
    </source>
</evidence>